<dbReference type="CDD" id="cd00761">
    <property type="entry name" value="Glyco_tranf_GTA_type"/>
    <property type="match status" value="1"/>
</dbReference>
<evidence type="ECO:0000259" key="1">
    <source>
        <dbReference type="Pfam" id="PF00535"/>
    </source>
</evidence>
<evidence type="ECO:0000313" key="3">
    <source>
        <dbReference type="Proteomes" id="UP000295357"/>
    </source>
</evidence>
<accession>A0A4V3CIQ8</accession>
<dbReference type="InterPro" id="IPR029044">
    <property type="entry name" value="Nucleotide-diphossugar_trans"/>
</dbReference>
<dbReference type="PANTHER" id="PTHR43685">
    <property type="entry name" value="GLYCOSYLTRANSFERASE"/>
    <property type="match status" value="1"/>
</dbReference>
<proteinExistence type="predicted"/>
<reference evidence="2 3" key="1">
    <citation type="submission" date="2019-03" db="EMBL/GenBank/DDBJ databases">
        <title>Genomic Encyclopedia of Type Strains, Phase IV (KMG-IV): sequencing the most valuable type-strain genomes for metagenomic binning, comparative biology and taxonomic classification.</title>
        <authorList>
            <person name="Goeker M."/>
        </authorList>
    </citation>
    <scope>NUCLEOTIDE SEQUENCE [LARGE SCALE GENOMIC DNA]</scope>
    <source>
        <strain evidence="2 3">DSM 25082</strain>
    </source>
</reference>
<dbReference type="InterPro" id="IPR001173">
    <property type="entry name" value="Glyco_trans_2-like"/>
</dbReference>
<evidence type="ECO:0000313" key="2">
    <source>
        <dbReference type="EMBL" id="TDP06546.1"/>
    </source>
</evidence>
<dbReference type="AlphaFoldDB" id="A0A4V3CIQ8"/>
<dbReference type="GO" id="GO:0016740">
    <property type="term" value="F:transferase activity"/>
    <property type="evidence" value="ECO:0007669"/>
    <property type="project" value="UniProtKB-KW"/>
</dbReference>
<dbReference type="Pfam" id="PF00535">
    <property type="entry name" value="Glycos_transf_2"/>
    <property type="match status" value="1"/>
</dbReference>
<comment type="caution">
    <text evidence="2">The sequence shown here is derived from an EMBL/GenBank/DDBJ whole genome shotgun (WGS) entry which is preliminary data.</text>
</comment>
<dbReference type="EMBL" id="SNXE01000008">
    <property type="protein sequence ID" value="TDP06546.1"/>
    <property type="molecule type" value="Genomic_DNA"/>
</dbReference>
<name>A0A4V3CIQ8_9BURK</name>
<dbReference type="InterPro" id="IPR050834">
    <property type="entry name" value="Glycosyltransf_2"/>
</dbReference>
<dbReference type="Gene3D" id="3.90.550.10">
    <property type="entry name" value="Spore Coat Polysaccharide Biosynthesis Protein SpsA, Chain A"/>
    <property type="match status" value="1"/>
</dbReference>
<organism evidence="2 3">
    <name type="scientific">Roseateles asaccharophilus</name>
    <dbReference type="NCBI Taxonomy" id="582607"/>
    <lineage>
        <taxon>Bacteria</taxon>
        <taxon>Pseudomonadati</taxon>
        <taxon>Pseudomonadota</taxon>
        <taxon>Betaproteobacteria</taxon>
        <taxon>Burkholderiales</taxon>
        <taxon>Sphaerotilaceae</taxon>
        <taxon>Roseateles</taxon>
    </lineage>
</organism>
<sequence length="333" mass="37915">MLQTSTASPPMVSVIVPNYNHERFLRQRLDSILGQSFQDFELILLDDLSSDGSQALLESYANHPKVAQLCFNERNGGSPYRQWNKGLGLARGRYVWIAESDDYAAPDFLEQLVAVMEQSPGVGIAFCKSLKVDETGREIGSTDDWLADVGRGLAQWQTDFIAGGREEAGRLLIQKCIIPNVSSALIRRETLLAVGGAHAAMRYCGDYLTYVRLLERSDLAYLARPLNYFRFSSQSVRTKMVHSWLHEREKSEVLSEIVKGFEIPKPELECVRFAYFSQLLRISRYDRAFFWNFVRHLPQFQSAARNFCPSYYRSLLVTLGRMLRGSIVSRFGP</sequence>
<protein>
    <submittedName>
        <fullName evidence="2">Glycosyl transferase family 2</fullName>
    </submittedName>
</protein>
<dbReference type="PANTHER" id="PTHR43685:SF2">
    <property type="entry name" value="GLYCOSYLTRANSFERASE 2-LIKE DOMAIN-CONTAINING PROTEIN"/>
    <property type="match status" value="1"/>
</dbReference>
<feature type="domain" description="Glycosyltransferase 2-like" evidence="1">
    <location>
        <begin position="13"/>
        <end position="122"/>
    </location>
</feature>
<gene>
    <name evidence="2" type="ORF">DFR39_10814</name>
</gene>
<dbReference type="OrthoDB" id="433681at2"/>
<dbReference type="SUPFAM" id="SSF53448">
    <property type="entry name" value="Nucleotide-diphospho-sugar transferases"/>
    <property type="match status" value="1"/>
</dbReference>
<dbReference type="Proteomes" id="UP000295357">
    <property type="component" value="Unassembled WGS sequence"/>
</dbReference>
<keyword evidence="2" id="KW-0808">Transferase</keyword>
<keyword evidence="3" id="KW-1185">Reference proteome</keyword>